<dbReference type="InterPro" id="IPR001387">
    <property type="entry name" value="Cro/C1-type_HTH"/>
</dbReference>
<sequence length="296" mass="34987">MDLRAIGKTIVKQRKLLRLTQAELCKDICSQSAISQIEKGSINPSLEVLYLIALKLNIPLNYFLNLILEENYDYMAQIVSDIEGFNSSQQFDKVYKLTLLEIEKLNVNEVTWFSLFLTWQNTISAYKLKKVDYKQCLNALINILDKKYKLLLKKDFLGERIINNIAFIYAENNEYQKALFYYKKITSNNSKRKQSTIDNYDTFLLKVMFNKIKTVYDNGEYTVALKLIHEAIVKSKELRNMSFLGNYFYYQGQCYEKLNRTHNEISNCFKQAEYFFRLLDKNLHLEILLKLKGDYL</sequence>
<dbReference type="InterPro" id="IPR010982">
    <property type="entry name" value="Lambda_DNA-bd_dom_sf"/>
</dbReference>
<dbReference type="EMBL" id="MLQQ01000044">
    <property type="protein sequence ID" value="OIJ09425.1"/>
    <property type="molecule type" value="Genomic_DNA"/>
</dbReference>
<evidence type="ECO:0000259" key="1">
    <source>
        <dbReference type="PROSITE" id="PS50943"/>
    </source>
</evidence>
<gene>
    <name evidence="2" type="ORF">BKP35_16355</name>
</gene>
<dbReference type="RefSeq" id="WP_071314450.1">
    <property type="nucleotide sequence ID" value="NZ_MLQQ01000044.1"/>
</dbReference>
<dbReference type="InterPro" id="IPR053163">
    <property type="entry name" value="HTH-type_regulator_Rgg"/>
</dbReference>
<dbReference type="SUPFAM" id="SSF47413">
    <property type="entry name" value="lambda repressor-like DNA-binding domains"/>
    <property type="match status" value="1"/>
</dbReference>
<protein>
    <recommendedName>
        <fullName evidence="1">HTH cro/C1-type domain-containing protein</fullName>
    </recommendedName>
</protein>
<dbReference type="CDD" id="cd00093">
    <property type="entry name" value="HTH_XRE"/>
    <property type="match status" value="1"/>
</dbReference>
<name>A0A1S2LD25_9BACI</name>
<accession>A0A1S2LD25</accession>
<dbReference type="InterPro" id="IPR011990">
    <property type="entry name" value="TPR-like_helical_dom_sf"/>
</dbReference>
<comment type="caution">
    <text evidence="2">The sequence shown here is derived from an EMBL/GenBank/DDBJ whole genome shotgun (WGS) entry which is preliminary data.</text>
</comment>
<feature type="domain" description="HTH cro/C1-type" evidence="1">
    <location>
        <begin position="10"/>
        <end position="63"/>
    </location>
</feature>
<organism evidence="2 3">
    <name type="scientific">Anaerobacillus arseniciselenatis</name>
    <dbReference type="NCBI Taxonomy" id="85682"/>
    <lineage>
        <taxon>Bacteria</taxon>
        <taxon>Bacillati</taxon>
        <taxon>Bacillota</taxon>
        <taxon>Bacilli</taxon>
        <taxon>Bacillales</taxon>
        <taxon>Bacillaceae</taxon>
        <taxon>Anaerobacillus</taxon>
    </lineage>
</organism>
<proteinExistence type="predicted"/>
<dbReference type="Gene3D" id="1.10.260.40">
    <property type="entry name" value="lambda repressor-like DNA-binding domains"/>
    <property type="match status" value="1"/>
</dbReference>
<evidence type="ECO:0000313" key="2">
    <source>
        <dbReference type="EMBL" id="OIJ09425.1"/>
    </source>
</evidence>
<dbReference type="SUPFAM" id="SSF48452">
    <property type="entry name" value="TPR-like"/>
    <property type="match status" value="1"/>
</dbReference>
<dbReference type="GO" id="GO:0003677">
    <property type="term" value="F:DNA binding"/>
    <property type="evidence" value="ECO:0007669"/>
    <property type="project" value="InterPro"/>
</dbReference>
<keyword evidence="3" id="KW-1185">Reference proteome</keyword>
<dbReference type="OrthoDB" id="1150409at2"/>
<dbReference type="Gene3D" id="1.25.40.10">
    <property type="entry name" value="Tetratricopeptide repeat domain"/>
    <property type="match status" value="1"/>
</dbReference>
<reference evidence="2 3" key="1">
    <citation type="submission" date="2016-10" db="EMBL/GenBank/DDBJ databases">
        <title>Draft genome sequences of four alkaliphilic bacteria belonging to the Anaerobacillus genus.</title>
        <authorList>
            <person name="Bassil N.M."/>
            <person name="Lloyd J.R."/>
        </authorList>
    </citation>
    <scope>NUCLEOTIDE SEQUENCE [LARGE SCALE GENOMIC DNA]</scope>
    <source>
        <strain evidence="2 3">DSM 15340</strain>
    </source>
</reference>
<dbReference type="AlphaFoldDB" id="A0A1S2LD25"/>
<dbReference type="PANTHER" id="PTHR37038">
    <property type="entry name" value="TRANSCRIPTIONAL REGULATOR-RELATED"/>
    <property type="match status" value="1"/>
</dbReference>
<dbReference type="PROSITE" id="PS50943">
    <property type="entry name" value="HTH_CROC1"/>
    <property type="match status" value="1"/>
</dbReference>
<dbReference type="PANTHER" id="PTHR37038:SF14">
    <property type="entry name" value="TRANSCRIPTIONAL ACTIVATOR"/>
    <property type="match status" value="1"/>
</dbReference>
<dbReference type="Pfam" id="PF18768">
    <property type="entry name" value="RNPP_C"/>
    <property type="match status" value="1"/>
</dbReference>
<evidence type="ECO:0000313" key="3">
    <source>
        <dbReference type="Proteomes" id="UP000180098"/>
    </source>
</evidence>
<dbReference type="Proteomes" id="UP000180098">
    <property type="component" value="Unassembled WGS sequence"/>
</dbReference>
<dbReference type="Pfam" id="PF01381">
    <property type="entry name" value="HTH_3"/>
    <property type="match status" value="1"/>
</dbReference>
<dbReference type="SMART" id="SM00530">
    <property type="entry name" value="HTH_XRE"/>
    <property type="match status" value="1"/>
</dbReference>
<dbReference type="InterPro" id="IPR041315">
    <property type="entry name" value="PlcR_TPR"/>
</dbReference>